<feature type="compositionally biased region" description="Basic residues" evidence="1">
    <location>
        <begin position="100"/>
        <end position="109"/>
    </location>
</feature>
<feature type="region of interest" description="Disordered" evidence="1">
    <location>
        <begin position="85"/>
        <end position="109"/>
    </location>
</feature>
<name>X7YX29_MYCXE</name>
<evidence type="ECO:0000256" key="1">
    <source>
        <dbReference type="SAM" id="MobiDB-lite"/>
    </source>
</evidence>
<reference evidence="2" key="1">
    <citation type="submission" date="2014-01" db="EMBL/GenBank/DDBJ databases">
        <authorList>
            <person name="Brown-Elliot B."/>
            <person name="Wallace R."/>
            <person name="Lenaerts A."/>
            <person name="Ordway D."/>
            <person name="DeGroote M.A."/>
            <person name="Parker T."/>
            <person name="Sizemore C."/>
            <person name="Tallon L.J."/>
            <person name="Sadzewicz L.K."/>
            <person name="Sengamalay N."/>
            <person name="Fraser C.M."/>
            <person name="Hine E."/>
            <person name="Shefchek K.A."/>
            <person name="Das S.P."/>
            <person name="Tettelin H."/>
        </authorList>
    </citation>
    <scope>NUCLEOTIDE SEQUENCE [LARGE SCALE GENOMIC DNA]</scope>
    <source>
        <strain evidence="2">4042</strain>
    </source>
</reference>
<gene>
    <name evidence="2" type="ORF">I553_3345</name>
</gene>
<comment type="caution">
    <text evidence="2">The sequence shown here is derived from an EMBL/GenBank/DDBJ whole genome shotgun (WGS) entry which is preliminary data.</text>
</comment>
<protein>
    <submittedName>
        <fullName evidence="2">Uncharacterized protein</fullName>
    </submittedName>
</protein>
<accession>X7YX29</accession>
<dbReference type="AlphaFoldDB" id="X7YX29"/>
<organism evidence="2">
    <name type="scientific">Mycobacterium xenopi 4042</name>
    <dbReference type="NCBI Taxonomy" id="1299334"/>
    <lineage>
        <taxon>Bacteria</taxon>
        <taxon>Bacillati</taxon>
        <taxon>Actinomycetota</taxon>
        <taxon>Actinomycetes</taxon>
        <taxon>Mycobacteriales</taxon>
        <taxon>Mycobacteriaceae</taxon>
        <taxon>Mycobacterium</taxon>
    </lineage>
</organism>
<proteinExistence type="predicted"/>
<feature type="region of interest" description="Disordered" evidence="1">
    <location>
        <begin position="1"/>
        <end position="22"/>
    </location>
</feature>
<evidence type="ECO:0000313" key="2">
    <source>
        <dbReference type="EMBL" id="EUA11083.1"/>
    </source>
</evidence>
<sequence length="109" mass="12057">MSSSNRMATVGRHPPLPVQRHHVGHREVLGRLVSKVIWRVATPPSPGLRGKGVAAVVAQRLGGRPPHPSGLSRPLTDLPFSLTKVTWASTPPRRSPSPARPRRRRPRRR</sequence>
<dbReference type="EMBL" id="JAOB01000086">
    <property type="protein sequence ID" value="EUA11083.1"/>
    <property type="molecule type" value="Genomic_DNA"/>
</dbReference>